<dbReference type="NCBIfam" id="NF002190">
    <property type="entry name" value="PRK01045.1-4"/>
    <property type="match status" value="1"/>
</dbReference>
<keyword evidence="3 5" id="KW-0408">Iron</keyword>
<dbReference type="OrthoDB" id="9804068at2"/>
<feature type="binding site" evidence="5">
    <location>
        <position position="243"/>
    </location>
    <ligand>
        <name>isopentenyl diphosphate</name>
        <dbReference type="ChEBI" id="CHEBI:128769"/>
    </ligand>
</feature>
<feature type="binding site" evidence="5">
    <location>
        <position position="160"/>
    </location>
    <ligand>
        <name>isopentenyl diphosphate</name>
        <dbReference type="ChEBI" id="CHEBI:128769"/>
    </ligand>
</feature>
<keyword evidence="7" id="KW-1185">Reference proteome</keyword>
<feature type="binding site" evidence="5">
    <location>
        <position position="243"/>
    </location>
    <ligand>
        <name>(2E)-4-hydroxy-3-methylbut-2-enyl diphosphate</name>
        <dbReference type="ChEBI" id="CHEBI:128753"/>
    </ligand>
</feature>
<evidence type="ECO:0000313" key="6">
    <source>
        <dbReference type="EMBL" id="RAW15645.1"/>
    </source>
</evidence>
<feature type="binding site" evidence="5">
    <location>
        <position position="341"/>
    </location>
    <ligand>
        <name>(2E)-4-hydroxy-3-methylbut-2-enyl diphosphate</name>
        <dbReference type="ChEBI" id="CHEBI:128753"/>
    </ligand>
</feature>
<comment type="pathway">
    <text evidence="5">Isoprenoid biosynthesis; dimethylallyl diphosphate biosynthesis; dimethylallyl diphosphate from (2E)-4-hydroxy-3-methylbutenyl diphosphate: step 1/1.</text>
</comment>
<organism evidence="6 7">
    <name type="scientific">Phytoactinopolyspora halophila</name>
    <dbReference type="NCBI Taxonomy" id="1981511"/>
    <lineage>
        <taxon>Bacteria</taxon>
        <taxon>Bacillati</taxon>
        <taxon>Actinomycetota</taxon>
        <taxon>Actinomycetes</taxon>
        <taxon>Jiangellales</taxon>
        <taxon>Jiangellaceae</taxon>
        <taxon>Phytoactinopolyspora</taxon>
    </lineage>
</organism>
<feature type="binding site" evidence="5">
    <location>
        <position position="342"/>
    </location>
    <ligand>
        <name>dimethylallyl diphosphate</name>
        <dbReference type="ChEBI" id="CHEBI:57623"/>
    </ligand>
</feature>
<feature type="binding site" evidence="5">
    <location>
        <position position="131"/>
    </location>
    <ligand>
        <name>[4Fe-4S] cluster</name>
        <dbReference type="ChEBI" id="CHEBI:49883"/>
    </ligand>
</feature>
<feature type="binding site" evidence="5">
    <location>
        <position position="283"/>
    </location>
    <ligand>
        <name>(2E)-4-hydroxy-3-methylbut-2-enyl diphosphate</name>
        <dbReference type="ChEBI" id="CHEBI:128753"/>
    </ligand>
</feature>
<feature type="binding site" evidence="5">
    <location>
        <position position="341"/>
    </location>
    <ligand>
        <name>dimethylallyl diphosphate</name>
        <dbReference type="ChEBI" id="CHEBI:57623"/>
    </ligand>
</feature>
<feature type="binding site" evidence="5">
    <location>
        <position position="343"/>
    </location>
    <ligand>
        <name>dimethylallyl diphosphate</name>
        <dbReference type="ChEBI" id="CHEBI:57623"/>
    </ligand>
</feature>
<feature type="binding site" evidence="5">
    <location>
        <position position="193"/>
    </location>
    <ligand>
        <name>(2E)-4-hydroxy-3-methylbut-2-enyl diphosphate</name>
        <dbReference type="ChEBI" id="CHEBI:128753"/>
    </ligand>
</feature>
<keyword evidence="1 5" id="KW-0004">4Fe-4S</keyword>
<dbReference type="PANTHER" id="PTHR30426">
    <property type="entry name" value="4-HYDROXY-3-METHYLBUT-2-ENYL DIPHOSPHATE REDUCTASE"/>
    <property type="match status" value="1"/>
</dbReference>
<sequence length="426" mass="45197">MCADQRSDLAMTAHRSVRDAGTVLVADALHGLEPDVIPCPAAEFVAGELRRREIAATIAPLHLDPAGASDSDVVEFTAVLDGTDGRAGLGLAASRVPEASGIRQAASDALARWAAVAQPRTVLLASPRSFCAGVERAIDVVWRLLEQRGGPIYVRKQIVHNTHVVSELEEHGAVFVDELDSVPEGATVVFSAHGVSPEVRAEAQRRGLDAIDATCPLVTKVHSEARRFANRGDTVVLIGHAGHEEVEGTLGEAPGETVLVEDAADVENLAVDDPSRVSYLTQTTLAVDETTEVLEALRDRFPDLRGPASDDICYASTNRQDALKVIAEESDLVLVVGSDNSSNSLRLVELAHRYGTPAYLVDDAGDIRAEWLSGVDVVGLTAGASAPSRLTEEIITALGGLGPVTVRERKTVEETVEFNLPSAVRP</sequence>
<dbReference type="Pfam" id="PF02401">
    <property type="entry name" value="LYTB"/>
    <property type="match status" value="1"/>
</dbReference>
<feature type="binding site" evidence="5">
    <location>
        <position position="160"/>
    </location>
    <ligand>
        <name>dimethylallyl diphosphate</name>
        <dbReference type="ChEBI" id="CHEBI:57623"/>
    </ligand>
</feature>
<evidence type="ECO:0000256" key="2">
    <source>
        <dbReference type="ARBA" id="ARBA00022723"/>
    </source>
</evidence>
<dbReference type="EC" id="1.17.7.4" evidence="5"/>
<dbReference type="EMBL" id="QMIG01000005">
    <property type="protein sequence ID" value="RAW15645.1"/>
    <property type="molecule type" value="Genomic_DNA"/>
</dbReference>
<feature type="binding site" evidence="5">
    <location>
        <position position="313"/>
    </location>
    <ligand>
        <name>[4Fe-4S] cluster</name>
        <dbReference type="ChEBI" id="CHEBI:49883"/>
    </ligand>
</feature>
<comment type="cofactor">
    <cofactor evidence="5">
        <name>[4Fe-4S] cluster</name>
        <dbReference type="ChEBI" id="CHEBI:49883"/>
    </cofactor>
    <text evidence="5">Binds 1 [4Fe-4S] cluster per subunit.</text>
</comment>
<feature type="binding site" evidence="5">
    <location>
        <position position="385"/>
    </location>
    <ligand>
        <name>isopentenyl diphosphate</name>
        <dbReference type="ChEBI" id="CHEBI:128769"/>
    </ligand>
</feature>
<dbReference type="GO" id="GO:0050992">
    <property type="term" value="P:dimethylallyl diphosphate biosynthetic process"/>
    <property type="evidence" value="ECO:0007669"/>
    <property type="project" value="UniProtKB-UniRule"/>
</dbReference>
<evidence type="ECO:0000256" key="3">
    <source>
        <dbReference type="ARBA" id="ARBA00023004"/>
    </source>
</evidence>
<comment type="caution">
    <text evidence="6">The sequence shown here is derived from an EMBL/GenBank/DDBJ whole genome shotgun (WGS) entry which is preliminary data.</text>
</comment>
<comment type="similarity">
    <text evidence="5">Belongs to the IspH family.</text>
</comment>
<protein>
    <recommendedName>
        <fullName evidence="5">4-hydroxy-3-methylbut-2-enyl diphosphate reductase</fullName>
        <shortName evidence="5">HMBPP reductase</shortName>
        <ecNumber evidence="5">1.17.7.4</ecNumber>
    </recommendedName>
</protein>
<feature type="binding site" evidence="5">
    <location>
        <position position="342"/>
    </location>
    <ligand>
        <name>(2E)-4-hydroxy-3-methylbut-2-enyl diphosphate</name>
        <dbReference type="ChEBI" id="CHEBI:128753"/>
    </ligand>
</feature>
<feature type="binding site" evidence="5">
    <location>
        <position position="243"/>
    </location>
    <ligand>
        <name>dimethylallyl diphosphate</name>
        <dbReference type="ChEBI" id="CHEBI:57623"/>
    </ligand>
</feature>
<comment type="catalytic activity">
    <reaction evidence="5">
        <text>dimethylallyl diphosphate + 2 oxidized [2Fe-2S]-[ferredoxin] + H2O = (2E)-4-hydroxy-3-methylbut-2-enyl diphosphate + 2 reduced [2Fe-2S]-[ferredoxin] + 2 H(+)</text>
        <dbReference type="Rhea" id="RHEA:24825"/>
        <dbReference type="Rhea" id="RHEA-COMP:10000"/>
        <dbReference type="Rhea" id="RHEA-COMP:10001"/>
        <dbReference type="ChEBI" id="CHEBI:15377"/>
        <dbReference type="ChEBI" id="CHEBI:15378"/>
        <dbReference type="ChEBI" id="CHEBI:33737"/>
        <dbReference type="ChEBI" id="CHEBI:33738"/>
        <dbReference type="ChEBI" id="CHEBI:57623"/>
        <dbReference type="ChEBI" id="CHEBI:128753"/>
        <dbReference type="EC" id="1.17.7.4"/>
    </reaction>
</comment>
<dbReference type="UniPathway" id="UPA00056">
    <property type="reaction ID" value="UER00097"/>
</dbReference>
<dbReference type="GO" id="GO:0046872">
    <property type="term" value="F:metal ion binding"/>
    <property type="evidence" value="ECO:0007669"/>
    <property type="project" value="UniProtKB-KW"/>
</dbReference>
<comment type="pathway">
    <text evidence="5">Isoprenoid biosynthesis; isopentenyl diphosphate biosynthesis via DXP pathway; isopentenyl diphosphate from 1-deoxy-D-xylulose 5-phosphate: step 6/6.</text>
</comment>
<keyword evidence="5 6" id="KW-0560">Oxidoreductase</keyword>
<feature type="binding site" evidence="5">
    <location>
        <position position="341"/>
    </location>
    <ligand>
        <name>isopentenyl diphosphate</name>
        <dbReference type="ChEBI" id="CHEBI:128769"/>
    </ligand>
</feature>
<dbReference type="Gene3D" id="3.40.50.11270">
    <property type="match status" value="1"/>
</dbReference>
<feature type="active site" description="Proton donor" evidence="5">
    <location>
        <position position="245"/>
    </location>
</feature>
<feature type="binding site" evidence="5">
    <location>
        <position position="385"/>
    </location>
    <ligand>
        <name>dimethylallyl diphosphate</name>
        <dbReference type="ChEBI" id="CHEBI:57623"/>
    </ligand>
</feature>
<dbReference type="GO" id="GO:0051745">
    <property type="term" value="F:4-hydroxy-3-methylbut-2-enyl diphosphate reductase activity"/>
    <property type="evidence" value="ECO:0007669"/>
    <property type="project" value="UniProtKB-UniRule"/>
</dbReference>
<dbReference type="GO" id="GO:0016114">
    <property type="term" value="P:terpenoid biosynthetic process"/>
    <property type="evidence" value="ECO:0007669"/>
    <property type="project" value="UniProtKB-UniRule"/>
</dbReference>
<proteinExistence type="inferred from homology"/>
<dbReference type="AlphaFoldDB" id="A0A329QTI7"/>
<comment type="catalytic activity">
    <reaction evidence="5">
        <text>isopentenyl diphosphate + 2 oxidized [2Fe-2S]-[ferredoxin] + H2O = (2E)-4-hydroxy-3-methylbut-2-enyl diphosphate + 2 reduced [2Fe-2S]-[ferredoxin] + 2 H(+)</text>
        <dbReference type="Rhea" id="RHEA:24488"/>
        <dbReference type="Rhea" id="RHEA-COMP:10000"/>
        <dbReference type="Rhea" id="RHEA-COMP:10001"/>
        <dbReference type="ChEBI" id="CHEBI:15377"/>
        <dbReference type="ChEBI" id="CHEBI:15378"/>
        <dbReference type="ChEBI" id="CHEBI:33737"/>
        <dbReference type="ChEBI" id="CHEBI:33738"/>
        <dbReference type="ChEBI" id="CHEBI:128753"/>
        <dbReference type="ChEBI" id="CHEBI:128769"/>
        <dbReference type="EC" id="1.17.7.4"/>
    </reaction>
</comment>
<feature type="binding site" evidence="5">
    <location>
        <position position="160"/>
    </location>
    <ligand>
        <name>(2E)-4-hydroxy-3-methylbut-2-enyl diphosphate</name>
        <dbReference type="ChEBI" id="CHEBI:128753"/>
    </ligand>
</feature>
<evidence type="ECO:0000313" key="7">
    <source>
        <dbReference type="Proteomes" id="UP000250462"/>
    </source>
</evidence>
<dbReference type="HAMAP" id="MF_00191">
    <property type="entry name" value="IspH"/>
    <property type="match status" value="1"/>
</dbReference>
<comment type="function">
    <text evidence="5">Catalyzes the conversion of 1-hydroxy-2-methyl-2-(E)-butenyl 4-diphosphate (HMBPP) into a mixture of isopentenyl diphosphate (IPP) and dimethylallyl diphosphate (DMAPP). Acts in the terminal step of the DOXP/MEP pathway for isoprenoid precursor biosynthesis.</text>
</comment>
<dbReference type="CDD" id="cd13944">
    <property type="entry name" value="lytB_ispH"/>
    <property type="match status" value="1"/>
</dbReference>
<dbReference type="PANTHER" id="PTHR30426:SF0">
    <property type="entry name" value="4-HYDROXY-3-METHYLBUT-2-ENYL DIPHOSPHATE REDUCTASE"/>
    <property type="match status" value="1"/>
</dbReference>
<dbReference type="NCBIfam" id="NF002188">
    <property type="entry name" value="PRK01045.1-2"/>
    <property type="match status" value="1"/>
</dbReference>
<gene>
    <name evidence="5" type="primary">ispH</name>
    <name evidence="6" type="ORF">DPM12_08330</name>
</gene>
<feature type="binding site" evidence="5">
    <location>
        <position position="342"/>
    </location>
    <ligand>
        <name>isopentenyl diphosphate</name>
        <dbReference type="ChEBI" id="CHEBI:128769"/>
    </ligand>
</feature>
<feature type="binding site" evidence="5">
    <location>
        <position position="193"/>
    </location>
    <ligand>
        <name>dimethylallyl diphosphate</name>
        <dbReference type="ChEBI" id="CHEBI:57623"/>
    </ligand>
</feature>
<dbReference type="GO" id="GO:0019288">
    <property type="term" value="P:isopentenyl diphosphate biosynthetic process, methylerythritol 4-phosphate pathway"/>
    <property type="evidence" value="ECO:0007669"/>
    <property type="project" value="UniProtKB-UniRule"/>
</dbReference>
<feature type="binding site" evidence="5">
    <location>
        <position position="385"/>
    </location>
    <ligand>
        <name>(2E)-4-hydroxy-3-methylbut-2-enyl diphosphate</name>
        <dbReference type="ChEBI" id="CHEBI:128753"/>
    </ligand>
</feature>
<keyword evidence="5" id="KW-0414">Isoprene biosynthesis</keyword>
<evidence type="ECO:0000256" key="4">
    <source>
        <dbReference type="ARBA" id="ARBA00023014"/>
    </source>
</evidence>
<dbReference type="GO" id="GO:0051539">
    <property type="term" value="F:4 iron, 4 sulfur cluster binding"/>
    <property type="evidence" value="ECO:0007669"/>
    <property type="project" value="UniProtKB-UniRule"/>
</dbReference>
<feature type="binding site" evidence="5">
    <location>
        <position position="215"/>
    </location>
    <ligand>
        <name>[4Fe-4S] cluster</name>
        <dbReference type="ChEBI" id="CHEBI:49883"/>
    </ligand>
</feature>
<accession>A0A329QTI7</accession>
<dbReference type="Gene3D" id="3.40.1010.20">
    <property type="entry name" value="4-hydroxy-3-methylbut-2-enyl diphosphate reductase, catalytic domain"/>
    <property type="match status" value="2"/>
</dbReference>
<feature type="binding site" evidence="5">
    <location>
        <position position="343"/>
    </location>
    <ligand>
        <name>(2E)-4-hydroxy-3-methylbut-2-enyl diphosphate</name>
        <dbReference type="ChEBI" id="CHEBI:128753"/>
    </ligand>
</feature>
<dbReference type="NCBIfam" id="TIGR00216">
    <property type="entry name" value="ispH_lytB"/>
    <property type="match status" value="1"/>
</dbReference>
<feature type="binding site" evidence="5">
    <location>
        <position position="193"/>
    </location>
    <ligand>
        <name>isopentenyl diphosphate</name>
        <dbReference type="ChEBI" id="CHEBI:128769"/>
    </ligand>
</feature>
<evidence type="ECO:0000256" key="5">
    <source>
        <dbReference type="HAMAP-Rule" id="MF_00191"/>
    </source>
</evidence>
<dbReference type="Proteomes" id="UP000250462">
    <property type="component" value="Unassembled WGS sequence"/>
</dbReference>
<dbReference type="InterPro" id="IPR003451">
    <property type="entry name" value="LytB/IspH"/>
</dbReference>
<evidence type="ECO:0000256" key="1">
    <source>
        <dbReference type="ARBA" id="ARBA00022485"/>
    </source>
</evidence>
<keyword evidence="2 5" id="KW-0479">Metal-binding</keyword>
<name>A0A329QTI7_9ACTN</name>
<keyword evidence="4 5" id="KW-0411">Iron-sulfur</keyword>
<dbReference type="UniPathway" id="UPA00059">
    <property type="reaction ID" value="UER00105"/>
</dbReference>
<reference evidence="6 7" key="1">
    <citation type="submission" date="2018-06" db="EMBL/GenBank/DDBJ databases">
        <title>Phytoactinopolyspora halophila sp. nov., a novel halophilic actinomycete isolated from a saline soil in China.</title>
        <authorList>
            <person name="Tang S.-K."/>
        </authorList>
    </citation>
    <scope>NUCLEOTIDE SEQUENCE [LARGE SCALE GENOMIC DNA]</scope>
    <source>
        <strain evidence="6 7">YIM 96934</strain>
    </source>
</reference>
<feature type="binding site" evidence="5">
    <location>
        <position position="343"/>
    </location>
    <ligand>
        <name>isopentenyl diphosphate</name>
        <dbReference type="ChEBI" id="CHEBI:128769"/>
    </ligand>
</feature>